<name>A0ABU4HYX4_9ACTN</name>
<dbReference type="InterPro" id="IPR011711">
    <property type="entry name" value="GntR_C"/>
</dbReference>
<dbReference type="SMART" id="SM00345">
    <property type="entry name" value="HTH_GNTR"/>
    <property type="match status" value="1"/>
</dbReference>
<comment type="caution">
    <text evidence="5">The sequence shown here is derived from an EMBL/GenBank/DDBJ whole genome shotgun (WGS) entry which is preliminary data.</text>
</comment>
<dbReference type="SMART" id="SM00895">
    <property type="entry name" value="FCD"/>
    <property type="match status" value="1"/>
</dbReference>
<dbReference type="PROSITE" id="PS50949">
    <property type="entry name" value="HTH_GNTR"/>
    <property type="match status" value="1"/>
</dbReference>
<dbReference type="InterPro" id="IPR008920">
    <property type="entry name" value="TF_FadR/GntR_C"/>
</dbReference>
<dbReference type="InterPro" id="IPR000524">
    <property type="entry name" value="Tscrpt_reg_HTH_GntR"/>
</dbReference>
<dbReference type="Pfam" id="PF07729">
    <property type="entry name" value="FCD"/>
    <property type="match status" value="1"/>
</dbReference>
<dbReference type="Gene3D" id="1.10.10.10">
    <property type="entry name" value="Winged helix-like DNA-binding domain superfamily/Winged helix DNA-binding domain"/>
    <property type="match status" value="1"/>
</dbReference>
<feature type="domain" description="HTH gntR-type" evidence="4">
    <location>
        <begin position="9"/>
        <end position="76"/>
    </location>
</feature>
<dbReference type="RefSeq" id="WP_318600952.1">
    <property type="nucleotide sequence ID" value="NZ_JAWSTH010000141.1"/>
</dbReference>
<keyword evidence="3" id="KW-0804">Transcription</keyword>
<evidence type="ECO:0000256" key="2">
    <source>
        <dbReference type="ARBA" id="ARBA00023125"/>
    </source>
</evidence>
<evidence type="ECO:0000259" key="4">
    <source>
        <dbReference type="PROSITE" id="PS50949"/>
    </source>
</evidence>
<dbReference type="Pfam" id="PF00392">
    <property type="entry name" value="GntR"/>
    <property type="match status" value="1"/>
</dbReference>
<protein>
    <submittedName>
        <fullName evidence="5">GntR family transcriptional regulator</fullName>
    </submittedName>
</protein>
<evidence type="ECO:0000256" key="1">
    <source>
        <dbReference type="ARBA" id="ARBA00023015"/>
    </source>
</evidence>
<keyword evidence="1" id="KW-0805">Transcription regulation</keyword>
<accession>A0ABU4HYX4</accession>
<dbReference type="SUPFAM" id="SSF46785">
    <property type="entry name" value="Winged helix' DNA-binding domain"/>
    <property type="match status" value="1"/>
</dbReference>
<evidence type="ECO:0000313" key="6">
    <source>
        <dbReference type="Proteomes" id="UP001284601"/>
    </source>
</evidence>
<evidence type="ECO:0000256" key="3">
    <source>
        <dbReference type="ARBA" id="ARBA00023163"/>
    </source>
</evidence>
<dbReference type="SUPFAM" id="SSF48008">
    <property type="entry name" value="GntR ligand-binding domain-like"/>
    <property type="match status" value="1"/>
</dbReference>
<dbReference type="EMBL" id="JAWSTH010000141">
    <property type="protein sequence ID" value="MDW5598423.1"/>
    <property type="molecule type" value="Genomic_DNA"/>
</dbReference>
<sequence length="223" mass="25462">MSTSSHEEGSAVSTVVEAITADISARRVRPGERIVEAELARRFETSRGPVREALRHLAAQGLLEEHERRGWAVRRMSRDDVRELYQVREALEGQAAALAAHHVGDPAVRARAEQLRGWLKEFDGDLPRYVEELRRRDRFHDELAELSRNRLLQTMLRQLRPLTLQLQFSGFIFATRPADSIAEHVEILDAILAGDHERADRLTRVHIRTSRDVLLALPEDVFA</sequence>
<dbReference type="PANTHER" id="PTHR43537">
    <property type="entry name" value="TRANSCRIPTIONAL REGULATOR, GNTR FAMILY"/>
    <property type="match status" value="1"/>
</dbReference>
<keyword evidence="6" id="KW-1185">Reference proteome</keyword>
<dbReference type="PANTHER" id="PTHR43537:SF49">
    <property type="entry name" value="TRANSCRIPTIONAL REGULATORY PROTEIN"/>
    <property type="match status" value="1"/>
</dbReference>
<organism evidence="5 6">
    <name type="scientific">Conexibacter stalactiti</name>
    <dbReference type="NCBI Taxonomy" id="1940611"/>
    <lineage>
        <taxon>Bacteria</taxon>
        <taxon>Bacillati</taxon>
        <taxon>Actinomycetota</taxon>
        <taxon>Thermoleophilia</taxon>
        <taxon>Solirubrobacterales</taxon>
        <taxon>Conexibacteraceae</taxon>
        <taxon>Conexibacter</taxon>
    </lineage>
</organism>
<dbReference type="Proteomes" id="UP001284601">
    <property type="component" value="Unassembled WGS sequence"/>
</dbReference>
<dbReference type="InterPro" id="IPR036388">
    <property type="entry name" value="WH-like_DNA-bd_sf"/>
</dbReference>
<dbReference type="CDD" id="cd07377">
    <property type="entry name" value="WHTH_GntR"/>
    <property type="match status" value="1"/>
</dbReference>
<keyword evidence="2" id="KW-0238">DNA-binding</keyword>
<reference evidence="5 6" key="2">
    <citation type="submission" date="2023-10" db="EMBL/GenBank/DDBJ databases">
        <authorList>
            <person name="Han X.F."/>
        </authorList>
    </citation>
    <scope>NUCLEOTIDE SEQUENCE [LARGE SCALE GENOMIC DNA]</scope>
    <source>
        <strain evidence="5 6">KCTC 39840</strain>
    </source>
</reference>
<proteinExistence type="predicted"/>
<gene>
    <name evidence="5" type="ORF">R7226_28950</name>
</gene>
<dbReference type="InterPro" id="IPR036390">
    <property type="entry name" value="WH_DNA-bd_sf"/>
</dbReference>
<reference evidence="6" key="1">
    <citation type="submission" date="2023-07" db="EMBL/GenBank/DDBJ databases">
        <title>Conexibacter stalactiti sp. nov., isolated from stalactites in a lava cave and emended description of the genus Conexibacter.</title>
        <authorList>
            <person name="Lee S.D."/>
        </authorList>
    </citation>
    <scope>NUCLEOTIDE SEQUENCE [LARGE SCALE GENOMIC DNA]</scope>
    <source>
        <strain evidence="6">KCTC 39840</strain>
    </source>
</reference>
<dbReference type="Gene3D" id="1.20.120.530">
    <property type="entry name" value="GntR ligand-binding domain-like"/>
    <property type="match status" value="1"/>
</dbReference>
<evidence type="ECO:0000313" key="5">
    <source>
        <dbReference type="EMBL" id="MDW5598423.1"/>
    </source>
</evidence>